<sequence length="100" mass="10875">MESGTNLTIHEGHFDQGQQGMERITVSNEMKRCTASEVESALRTRSKSGHDAYVVSAAANGARPTVMQSGEHHGEEGKEERRGRGTRNEKVYASQSRAGA</sequence>
<dbReference type="Proteomes" id="UP001148312">
    <property type="component" value="Unassembled WGS sequence"/>
</dbReference>
<reference evidence="2" key="1">
    <citation type="submission" date="2022-12" db="EMBL/GenBank/DDBJ databases">
        <authorList>
            <person name="Petersen C."/>
        </authorList>
    </citation>
    <scope>NUCLEOTIDE SEQUENCE</scope>
    <source>
        <strain evidence="2">IBT 30728</strain>
    </source>
</reference>
<proteinExistence type="predicted"/>
<keyword evidence="3" id="KW-1185">Reference proteome</keyword>
<dbReference type="GeneID" id="81626077"/>
<feature type="region of interest" description="Disordered" evidence="1">
    <location>
        <begin position="1"/>
        <end position="20"/>
    </location>
</feature>
<evidence type="ECO:0000313" key="2">
    <source>
        <dbReference type="EMBL" id="KAJ5482780.1"/>
    </source>
</evidence>
<evidence type="ECO:0000256" key="1">
    <source>
        <dbReference type="SAM" id="MobiDB-lite"/>
    </source>
</evidence>
<organism evidence="2 3">
    <name type="scientific">Penicillium diatomitis</name>
    <dbReference type="NCBI Taxonomy" id="2819901"/>
    <lineage>
        <taxon>Eukaryota</taxon>
        <taxon>Fungi</taxon>
        <taxon>Dikarya</taxon>
        <taxon>Ascomycota</taxon>
        <taxon>Pezizomycotina</taxon>
        <taxon>Eurotiomycetes</taxon>
        <taxon>Eurotiomycetidae</taxon>
        <taxon>Eurotiales</taxon>
        <taxon>Aspergillaceae</taxon>
        <taxon>Penicillium</taxon>
    </lineage>
</organism>
<feature type="region of interest" description="Disordered" evidence="1">
    <location>
        <begin position="59"/>
        <end position="100"/>
    </location>
</feature>
<reference evidence="2" key="2">
    <citation type="journal article" date="2023" name="IMA Fungus">
        <title>Comparative genomic study of the Penicillium genus elucidates a diverse pangenome and 15 lateral gene transfer events.</title>
        <authorList>
            <person name="Petersen C."/>
            <person name="Sorensen T."/>
            <person name="Nielsen M.R."/>
            <person name="Sondergaard T.E."/>
            <person name="Sorensen J.L."/>
            <person name="Fitzpatrick D.A."/>
            <person name="Frisvad J.C."/>
            <person name="Nielsen K.L."/>
        </authorList>
    </citation>
    <scope>NUCLEOTIDE SEQUENCE</scope>
    <source>
        <strain evidence="2">IBT 30728</strain>
    </source>
</reference>
<gene>
    <name evidence="2" type="ORF">N7539_006226</name>
</gene>
<comment type="caution">
    <text evidence="2">The sequence shown here is derived from an EMBL/GenBank/DDBJ whole genome shotgun (WGS) entry which is preliminary data.</text>
</comment>
<dbReference type="EMBL" id="JAPWDQ010000008">
    <property type="protein sequence ID" value="KAJ5482780.1"/>
    <property type="molecule type" value="Genomic_DNA"/>
</dbReference>
<dbReference type="RefSeq" id="XP_056788752.1">
    <property type="nucleotide sequence ID" value="XM_056935828.1"/>
</dbReference>
<accession>A0A9W9X357</accession>
<name>A0A9W9X357_9EURO</name>
<feature type="compositionally biased region" description="Basic and acidic residues" evidence="1">
    <location>
        <begin position="70"/>
        <end position="90"/>
    </location>
</feature>
<evidence type="ECO:0000313" key="3">
    <source>
        <dbReference type="Proteomes" id="UP001148312"/>
    </source>
</evidence>
<dbReference type="AlphaFoldDB" id="A0A9W9X357"/>
<protein>
    <submittedName>
        <fullName evidence="2">Uncharacterized protein</fullName>
    </submittedName>
</protein>